<keyword evidence="5 7" id="KW-0255">Endonuclease</keyword>
<dbReference type="InterPro" id="IPR002730">
    <property type="entry name" value="Rpp29/RNP1"/>
</dbReference>
<accession>F7XMQ5</accession>
<keyword evidence="2 7" id="KW-0963">Cytoplasm</keyword>
<evidence type="ECO:0000313" key="9">
    <source>
        <dbReference type="Proteomes" id="UP000006622"/>
    </source>
</evidence>
<dbReference type="EC" id="3.1.26.5" evidence="7"/>
<dbReference type="GO" id="GO:0005737">
    <property type="term" value="C:cytoplasm"/>
    <property type="evidence" value="ECO:0007669"/>
    <property type="project" value="UniProtKB-SubCell"/>
</dbReference>
<evidence type="ECO:0000256" key="2">
    <source>
        <dbReference type="ARBA" id="ARBA00022490"/>
    </source>
</evidence>
<keyword evidence="6 7" id="KW-0378">Hydrolase</keyword>
<comment type="similarity">
    <text evidence="1 7">Belongs to the eukaryotic/archaeal RNase P protein component 1 family.</text>
</comment>
<dbReference type="InterPro" id="IPR023534">
    <property type="entry name" value="Rof/RNase_P-like"/>
</dbReference>
<evidence type="ECO:0000256" key="7">
    <source>
        <dbReference type="HAMAP-Rule" id="MF_00754"/>
    </source>
</evidence>
<dbReference type="InterPro" id="IPR036980">
    <property type="entry name" value="RNase_P/MRP_Rpp29_sf"/>
</dbReference>
<dbReference type="PANTHER" id="PTHR13348:SF0">
    <property type="entry name" value="RIBONUCLEASE P PROTEIN SUBUNIT P29"/>
    <property type="match status" value="1"/>
</dbReference>
<dbReference type="GO" id="GO:0033204">
    <property type="term" value="F:ribonuclease P RNA binding"/>
    <property type="evidence" value="ECO:0007669"/>
    <property type="project" value="InterPro"/>
</dbReference>
<dbReference type="Pfam" id="PF01868">
    <property type="entry name" value="RNase_P-MRP_p29"/>
    <property type="match status" value="1"/>
</dbReference>
<dbReference type="GeneID" id="10822856"/>
<keyword evidence="9" id="KW-1185">Reference proteome</keyword>
<dbReference type="GO" id="GO:0001682">
    <property type="term" value="P:tRNA 5'-leader removal"/>
    <property type="evidence" value="ECO:0007669"/>
    <property type="project" value="UniProtKB-UniRule"/>
</dbReference>
<dbReference type="SUPFAM" id="SSF101744">
    <property type="entry name" value="Rof/RNase P subunit-like"/>
    <property type="match status" value="1"/>
</dbReference>
<dbReference type="EMBL" id="CP002101">
    <property type="protein sequence ID" value="AEH61075.1"/>
    <property type="molecule type" value="Genomic_DNA"/>
</dbReference>
<dbReference type="HOGENOM" id="CLU_107020_2_0_2"/>
<gene>
    <name evidence="7" type="primary">rnp1</name>
    <name evidence="8" type="ordered locus">Mzhil_1221</name>
</gene>
<reference evidence="8 9" key="1">
    <citation type="submission" date="2010-07" db="EMBL/GenBank/DDBJ databases">
        <title>The complete genome of Methanosalsum zhilinae DSM 4017.</title>
        <authorList>
            <consortium name="US DOE Joint Genome Institute (JGI-PGF)"/>
            <person name="Lucas S."/>
            <person name="Copeland A."/>
            <person name="Lapidus A."/>
            <person name="Glavina del Rio T."/>
            <person name="Dalin E."/>
            <person name="Tice H."/>
            <person name="Bruce D."/>
            <person name="Goodwin L."/>
            <person name="Pitluck S."/>
            <person name="Kyrpides N."/>
            <person name="Mavromatis K."/>
            <person name="Ovchinnikova G."/>
            <person name="Daligault H."/>
            <person name="Detter J.C."/>
            <person name="Han C."/>
            <person name="Tapia R."/>
            <person name="Larimer F."/>
            <person name="Land M."/>
            <person name="Hauser L."/>
            <person name="Markowitz V."/>
            <person name="Cheng J.-F."/>
            <person name="Hugenholtz P."/>
            <person name="Woyke T."/>
            <person name="Wu D."/>
            <person name="Spring S."/>
            <person name="Schueler E."/>
            <person name="Brambilla E."/>
            <person name="Klenk H.-P."/>
            <person name="Eisen J.A."/>
        </authorList>
    </citation>
    <scope>NUCLEOTIDE SEQUENCE [LARGE SCALE GENOMIC DNA]</scope>
    <source>
        <strain evidence="9">DSM 4017 / NBRC 107636 / OCM 62 / WeN5</strain>
    </source>
</reference>
<dbReference type="NCBIfam" id="NF046110">
    <property type="entry name" value="RNaseP1Mthb"/>
    <property type="match status" value="1"/>
</dbReference>
<protein>
    <recommendedName>
        <fullName evidence="7">Ribonuclease P protein component 1</fullName>
        <shortName evidence="7">RNase P component 1</shortName>
        <ecNumber evidence="7">3.1.26.5</ecNumber>
    </recommendedName>
    <alternativeName>
        <fullName evidence="7">Rpp29</fullName>
    </alternativeName>
</protein>
<evidence type="ECO:0000256" key="6">
    <source>
        <dbReference type="ARBA" id="ARBA00022801"/>
    </source>
</evidence>
<comment type="subcellular location">
    <subcellularLocation>
        <location evidence="7">Cytoplasm</location>
    </subcellularLocation>
</comment>
<dbReference type="Proteomes" id="UP000006622">
    <property type="component" value="Chromosome"/>
</dbReference>
<name>F7XMQ5_METZD</name>
<organism evidence="8 9">
    <name type="scientific">Methanosalsum zhilinae (strain DSM 4017 / NBRC 107636 / OCM 62 / WeN5)</name>
    <name type="common">Methanohalophilus zhilinae</name>
    <dbReference type="NCBI Taxonomy" id="679901"/>
    <lineage>
        <taxon>Archaea</taxon>
        <taxon>Methanobacteriati</taxon>
        <taxon>Methanobacteriota</taxon>
        <taxon>Stenosarchaea group</taxon>
        <taxon>Methanomicrobia</taxon>
        <taxon>Methanosarcinales</taxon>
        <taxon>Methanosarcinaceae</taxon>
        <taxon>Methanosalsum</taxon>
    </lineage>
</organism>
<evidence type="ECO:0000256" key="3">
    <source>
        <dbReference type="ARBA" id="ARBA00022694"/>
    </source>
</evidence>
<dbReference type="Gene3D" id="2.30.30.210">
    <property type="entry name" value="Ribonuclease P/MRP, subunit p29"/>
    <property type="match status" value="1"/>
</dbReference>
<evidence type="ECO:0000256" key="5">
    <source>
        <dbReference type="ARBA" id="ARBA00022759"/>
    </source>
</evidence>
<proteinExistence type="inferred from homology"/>
<dbReference type="SMART" id="SM00538">
    <property type="entry name" value="POP4"/>
    <property type="match status" value="1"/>
</dbReference>
<dbReference type="PANTHER" id="PTHR13348">
    <property type="entry name" value="RIBONUCLEASE P SUBUNIT P29"/>
    <property type="match status" value="1"/>
</dbReference>
<sequence length="98" mass="11176">MEISCSNLIFHELIGLNVNITDSSNKSYVGMEGRVVDETQNTLIIDTENGEKMVPKKNSTFVFQIKNNSAEKYVQVNGNLLLSQPENRIKNIMKIRMR</sequence>
<dbReference type="HAMAP" id="MF_00754">
    <property type="entry name" value="RNase_P_1"/>
    <property type="match status" value="1"/>
</dbReference>
<dbReference type="GO" id="GO:0004526">
    <property type="term" value="F:ribonuclease P activity"/>
    <property type="evidence" value="ECO:0007669"/>
    <property type="project" value="UniProtKB-UniRule"/>
</dbReference>
<evidence type="ECO:0000256" key="1">
    <source>
        <dbReference type="ARBA" id="ARBA00006181"/>
    </source>
</evidence>
<dbReference type="GO" id="GO:0030677">
    <property type="term" value="C:ribonuclease P complex"/>
    <property type="evidence" value="ECO:0007669"/>
    <property type="project" value="UniProtKB-UniRule"/>
</dbReference>
<dbReference type="OrthoDB" id="39019at2157"/>
<comment type="catalytic activity">
    <reaction evidence="7">
        <text>Endonucleolytic cleavage of RNA, removing 5'-extranucleotides from tRNA precursor.</text>
        <dbReference type="EC" id="3.1.26.5"/>
    </reaction>
</comment>
<dbReference type="InterPro" id="IPR023538">
    <property type="entry name" value="RNP1"/>
</dbReference>
<dbReference type="GO" id="GO:0000172">
    <property type="term" value="C:ribonuclease MRP complex"/>
    <property type="evidence" value="ECO:0007669"/>
    <property type="project" value="InterPro"/>
</dbReference>
<dbReference type="KEGG" id="mzh:Mzhil_1221"/>
<comment type="function">
    <text evidence="7">Part of ribonuclease P, a protein complex that generates mature tRNA molecules by cleaving their 5'-ends.</text>
</comment>
<dbReference type="STRING" id="679901.Mzhil_1221"/>
<dbReference type="InterPro" id="IPR016848">
    <property type="entry name" value="RNase_P/MRP_Rpp29-subunit"/>
</dbReference>
<keyword evidence="3 7" id="KW-0819">tRNA processing</keyword>
<comment type="subunit">
    <text evidence="7">Consists of a catalytic RNA component and at least 4-5 protein subunits.</text>
</comment>
<evidence type="ECO:0000256" key="4">
    <source>
        <dbReference type="ARBA" id="ARBA00022722"/>
    </source>
</evidence>
<dbReference type="RefSeq" id="WP_013898512.1">
    <property type="nucleotide sequence ID" value="NC_015676.1"/>
</dbReference>
<keyword evidence="4 7" id="KW-0540">Nuclease</keyword>
<evidence type="ECO:0000313" key="8">
    <source>
        <dbReference type="EMBL" id="AEH61075.1"/>
    </source>
</evidence>
<dbReference type="GO" id="GO:0006364">
    <property type="term" value="P:rRNA processing"/>
    <property type="evidence" value="ECO:0007669"/>
    <property type="project" value="TreeGrafter"/>
</dbReference>
<dbReference type="AlphaFoldDB" id="F7XMQ5"/>